<dbReference type="NCBIfam" id="TIGR00336">
    <property type="entry name" value="pyrE"/>
    <property type="match status" value="1"/>
</dbReference>
<evidence type="ECO:0000256" key="2">
    <source>
        <dbReference type="ARBA" id="ARBA00011971"/>
    </source>
</evidence>
<feature type="domain" description="Phosphoribosyltransferase" evidence="6">
    <location>
        <begin position="83"/>
        <end position="179"/>
    </location>
</feature>
<sequence length="248" mass="28788">MPVNDQKPCQTLDNDNEFNQIVYDLWMNEGFLIGDYMLKTGQMSPFYINLRRSISIPNLLGRMSRLMYEQIDRLTNDRTEPMYDMICGVPYMGLMFATCISQQYNQKMLMLRKEAKQYGTKEMIEGIYRPGQRVLLIEDVLSSGTSIIESVIAIRQCGLIVDDVVVFLDRNERGKQNVEHLANVRVHCTFTLNHLLHGLRSFDFITEQQADCCRSFVDLNPGIISDPLRKIALQCADMIQHHHNNEWK</sequence>
<dbReference type="GO" id="GO:0004590">
    <property type="term" value="F:orotidine-5'-phosphate decarboxylase activity"/>
    <property type="evidence" value="ECO:0007669"/>
    <property type="project" value="TreeGrafter"/>
</dbReference>
<dbReference type="Gene3D" id="3.40.50.2020">
    <property type="match status" value="1"/>
</dbReference>
<dbReference type="OrthoDB" id="10263753at2759"/>
<dbReference type="Pfam" id="PF00156">
    <property type="entry name" value="Pribosyltran"/>
    <property type="match status" value="1"/>
</dbReference>
<dbReference type="InterPro" id="IPR023031">
    <property type="entry name" value="OPRT"/>
</dbReference>
<evidence type="ECO:0000256" key="3">
    <source>
        <dbReference type="ARBA" id="ARBA00022676"/>
    </source>
</evidence>
<proteinExistence type="inferred from homology"/>
<accession>A0A9Q0LW54</accession>
<dbReference type="EC" id="2.4.2.10" evidence="2"/>
<evidence type="ECO:0000313" key="7">
    <source>
        <dbReference type="EMBL" id="KAJ6215598.1"/>
    </source>
</evidence>
<organism evidence="7 8">
    <name type="scientific">Blomia tropicalis</name>
    <name type="common">Mite</name>
    <dbReference type="NCBI Taxonomy" id="40697"/>
    <lineage>
        <taxon>Eukaryota</taxon>
        <taxon>Metazoa</taxon>
        <taxon>Ecdysozoa</taxon>
        <taxon>Arthropoda</taxon>
        <taxon>Chelicerata</taxon>
        <taxon>Arachnida</taxon>
        <taxon>Acari</taxon>
        <taxon>Acariformes</taxon>
        <taxon>Sarcoptiformes</taxon>
        <taxon>Astigmata</taxon>
        <taxon>Glycyphagoidea</taxon>
        <taxon>Echimyopodidae</taxon>
        <taxon>Blomia</taxon>
    </lineage>
</organism>
<dbReference type="Proteomes" id="UP001142055">
    <property type="component" value="Chromosome 4"/>
</dbReference>
<evidence type="ECO:0000256" key="5">
    <source>
        <dbReference type="ARBA" id="ARBA00022975"/>
    </source>
</evidence>
<dbReference type="PANTHER" id="PTHR19278:SF9">
    <property type="entry name" value="URIDINE 5'-MONOPHOSPHATE SYNTHASE"/>
    <property type="match status" value="1"/>
</dbReference>
<dbReference type="InterPro" id="IPR029057">
    <property type="entry name" value="PRTase-like"/>
</dbReference>
<keyword evidence="3" id="KW-0328">Glycosyltransferase</keyword>
<dbReference type="AlphaFoldDB" id="A0A9Q0LW54"/>
<comment type="pathway">
    <text evidence="1">Pyrimidine metabolism; UMP biosynthesis via de novo pathway; UMP from orotate: step 1/2.</text>
</comment>
<keyword evidence="4" id="KW-0808">Transferase</keyword>
<keyword evidence="5" id="KW-0665">Pyrimidine biosynthesis</keyword>
<dbReference type="CDD" id="cd06223">
    <property type="entry name" value="PRTases_typeI"/>
    <property type="match status" value="1"/>
</dbReference>
<keyword evidence="8" id="KW-1185">Reference proteome</keyword>
<evidence type="ECO:0000313" key="8">
    <source>
        <dbReference type="Proteomes" id="UP001142055"/>
    </source>
</evidence>
<dbReference type="OMA" id="HTGLPCA"/>
<dbReference type="GO" id="GO:0004588">
    <property type="term" value="F:orotate phosphoribosyltransferase activity"/>
    <property type="evidence" value="ECO:0007669"/>
    <property type="project" value="UniProtKB-EC"/>
</dbReference>
<dbReference type="PANTHER" id="PTHR19278">
    <property type="entry name" value="OROTATE PHOSPHORIBOSYLTRANSFERASE"/>
    <property type="match status" value="1"/>
</dbReference>
<dbReference type="SUPFAM" id="SSF53271">
    <property type="entry name" value="PRTase-like"/>
    <property type="match status" value="1"/>
</dbReference>
<dbReference type="EMBL" id="JAPWDV010000004">
    <property type="protein sequence ID" value="KAJ6215598.1"/>
    <property type="molecule type" value="Genomic_DNA"/>
</dbReference>
<gene>
    <name evidence="7" type="ORF">RDWZM_010098</name>
</gene>
<dbReference type="InterPro" id="IPR004467">
    <property type="entry name" value="Or_phspho_trans_dom"/>
</dbReference>
<protein>
    <recommendedName>
        <fullName evidence="2">orotate phosphoribosyltransferase</fullName>
        <ecNumber evidence="2">2.4.2.10</ecNumber>
    </recommendedName>
</protein>
<dbReference type="GO" id="GO:0006222">
    <property type="term" value="P:UMP biosynthetic process"/>
    <property type="evidence" value="ECO:0007669"/>
    <property type="project" value="TreeGrafter"/>
</dbReference>
<dbReference type="InterPro" id="IPR000836">
    <property type="entry name" value="PRTase_dom"/>
</dbReference>
<reference evidence="7" key="1">
    <citation type="submission" date="2022-12" db="EMBL/GenBank/DDBJ databases">
        <title>Genome assemblies of Blomia tropicalis.</title>
        <authorList>
            <person name="Cui Y."/>
        </authorList>
    </citation>
    <scope>NUCLEOTIDE SEQUENCE</scope>
    <source>
        <tissue evidence="7">Adult mites</tissue>
    </source>
</reference>
<comment type="caution">
    <text evidence="7">The sequence shown here is derived from an EMBL/GenBank/DDBJ whole genome shotgun (WGS) entry which is preliminary data.</text>
</comment>
<name>A0A9Q0LW54_BLOTA</name>
<evidence type="ECO:0000259" key="6">
    <source>
        <dbReference type="Pfam" id="PF00156"/>
    </source>
</evidence>
<evidence type="ECO:0000256" key="4">
    <source>
        <dbReference type="ARBA" id="ARBA00022679"/>
    </source>
</evidence>
<evidence type="ECO:0000256" key="1">
    <source>
        <dbReference type="ARBA" id="ARBA00004889"/>
    </source>
</evidence>
<dbReference type="GO" id="GO:0019856">
    <property type="term" value="P:pyrimidine nucleobase biosynthetic process"/>
    <property type="evidence" value="ECO:0007669"/>
    <property type="project" value="TreeGrafter"/>
</dbReference>
<dbReference type="HAMAP" id="MF_01208">
    <property type="entry name" value="PyrE"/>
    <property type="match status" value="1"/>
</dbReference>